<keyword evidence="3" id="KW-1185">Reference proteome</keyword>
<keyword evidence="1" id="KW-1133">Transmembrane helix</keyword>
<comment type="caution">
    <text evidence="2">The sequence shown here is derived from an EMBL/GenBank/DDBJ whole genome shotgun (WGS) entry which is preliminary data.</text>
</comment>
<organism evidence="2 3">
    <name type="scientific">Paraburkholderia guartelaensis</name>
    <dbReference type="NCBI Taxonomy" id="2546446"/>
    <lineage>
        <taxon>Bacteria</taxon>
        <taxon>Pseudomonadati</taxon>
        <taxon>Pseudomonadota</taxon>
        <taxon>Betaproteobacteria</taxon>
        <taxon>Burkholderiales</taxon>
        <taxon>Burkholderiaceae</taxon>
        <taxon>Paraburkholderia</taxon>
    </lineage>
</organism>
<keyword evidence="1" id="KW-0812">Transmembrane</keyword>
<evidence type="ECO:0000256" key="1">
    <source>
        <dbReference type="SAM" id="Phobius"/>
    </source>
</evidence>
<name>A0ABU9SNZ5_9BURK</name>
<evidence type="ECO:0000313" key="2">
    <source>
        <dbReference type="EMBL" id="MEM5453071.1"/>
    </source>
</evidence>
<feature type="transmembrane region" description="Helical" evidence="1">
    <location>
        <begin position="71"/>
        <end position="94"/>
    </location>
</feature>
<dbReference type="RefSeq" id="WP_406954377.1">
    <property type="nucleotide sequence ID" value="NZ_JAYMRW010000031.1"/>
</dbReference>
<proteinExistence type="predicted"/>
<dbReference type="Proteomes" id="UP001390669">
    <property type="component" value="Unassembled WGS sequence"/>
</dbReference>
<evidence type="ECO:0000313" key="3">
    <source>
        <dbReference type="Proteomes" id="UP001390669"/>
    </source>
</evidence>
<feature type="transmembrane region" description="Helical" evidence="1">
    <location>
        <begin position="100"/>
        <end position="117"/>
    </location>
</feature>
<gene>
    <name evidence="2" type="ORF">VSR33_37430</name>
</gene>
<sequence length="135" mass="14630">MSRLDEFYGRAVREFESGNRRDDIWGKAFAQSKGDVQKANGMYVELLALTLAHEAGVPTPLNRAANARRTVLVALKLALSIGGTFIFAGLMGSFTHSDGAFFLFLFLGAAVSWYLLWSSESPLKSKPATAPANDA</sequence>
<protein>
    <submittedName>
        <fullName evidence="2">Uncharacterized protein</fullName>
    </submittedName>
</protein>
<dbReference type="EMBL" id="JAYMRW010000031">
    <property type="protein sequence ID" value="MEM5453071.1"/>
    <property type="molecule type" value="Genomic_DNA"/>
</dbReference>
<keyword evidence="1" id="KW-0472">Membrane</keyword>
<reference evidence="2 3" key="1">
    <citation type="submission" date="2024-01" db="EMBL/GenBank/DDBJ databases">
        <title>The diversity of rhizobia nodulating Mimosa spp. in eleven states of Brazil covering several biomes is determined by host plant, location, and edaphic factors.</title>
        <authorList>
            <person name="Rouws L."/>
            <person name="Barauna A."/>
            <person name="Beukes C."/>
            <person name="De Faria S.M."/>
            <person name="Gross E."/>
            <person name="Dos Reis Junior F.B."/>
            <person name="Simon M."/>
            <person name="Maluk M."/>
            <person name="Odee D.W."/>
            <person name="Kenicer G."/>
            <person name="Young J.P.W."/>
            <person name="Reis V.M."/>
            <person name="Zilli J."/>
            <person name="James E.K."/>
        </authorList>
    </citation>
    <scope>NUCLEOTIDE SEQUENCE [LARGE SCALE GENOMIC DNA]</scope>
    <source>
        <strain evidence="2 3">JPY164</strain>
    </source>
</reference>
<accession>A0ABU9SNZ5</accession>